<feature type="chain" id="PRO_5045991608" evidence="4">
    <location>
        <begin position="27"/>
        <end position="191"/>
    </location>
</feature>
<dbReference type="InterPro" id="IPR051407">
    <property type="entry name" value="Bact_OM_lipoprot/Surf_antigen"/>
</dbReference>
<comment type="subcellular location">
    <subcellularLocation>
        <location evidence="1">Membrane</location>
    </subcellularLocation>
</comment>
<reference evidence="6 7" key="1">
    <citation type="journal article" date="2021" name="Int. J. Syst. Evol. Microbiol.">
        <title>Steroidobacter gossypii sp. nov., isolated from soil of cotton cropping field.</title>
        <authorList>
            <person name="Huang R."/>
            <person name="Yang S."/>
            <person name="Zhen C."/>
            <person name="Liu W."/>
        </authorList>
    </citation>
    <scope>NUCLEOTIDE SEQUENCE [LARGE SCALE GENOMIC DNA]</scope>
    <source>
        <strain evidence="6 7">S1-65</strain>
    </source>
</reference>
<organism evidence="6 7">
    <name type="scientific">Steroidobacter gossypii</name>
    <dbReference type="NCBI Taxonomy" id="2805490"/>
    <lineage>
        <taxon>Bacteria</taxon>
        <taxon>Pseudomonadati</taxon>
        <taxon>Pseudomonadota</taxon>
        <taxon>Gammaproteobacteria</taxon>
        <taxon>Steroidobacterales</taxon>
        <taxon>Steroidobacteraceae</taxon>
        <taxon>Steroidobacter</taxon>
    </lineage>
</organism>
<dbReference type="RefSeq" id="WP_203170976.1">
    <property type="nucleotide sequence ID" value="NZ_JAEVLS010000010.1"/>
</dbReference>
<evidence type="ECO:0000313" key="6">
    <source>
        <dbReference type="EMBL" id="MBM0108804.1"/>
    </source>
</evidence>
<gene>
    <name evidence="6" type="ORF">JM946_29075</name>
</gene>
<sequence length="191" mass="20562">MFTRLFKSVCGALLCACILASAPALSDPPDHAKAHGWRKKHDPRYIGYTGREWDRDYGVLEGSCHRKEIGTVVGAVAGGVIGSQIGDGSGRTVAIIAGTVLGGLIGREIGKELDEADRGCFGHALELVEPGRSVRWVNDHTHVSYVLTPLALSSKDSKNCRRFKLKASEGKKSKSSEGRACRDSSGVWRLD</sequence>
<dbReference type="Pfam" id="PF05433">
    <property type="entry name" value="Rick_17kDa_Anti"/>
    <property type="match status" value="1"/>
</dbReference>
<comment type="caution">
    <text evidence="6">The sequence shown here is derived from an EMBL/GenBank/DDBJ whole genome shotgun (WGS) entry which is preliminary data.</text>
</comment>
<evidence type="ECO:0000256" key="2">
    <source>
        <dbReference type="ARBA" id="ARBA00023136"/>
    </source>
</evidence>
<keyword evidence="2" id="KW-0472">Membrane</keyword>
<dbReference type="PANTHER" id="PTHR35603:SF2">
    <property type="entry name" value="OUTER MEMBRANE LIPOPROTEIN"/>
    <property type="match status" value="1"/>
</dbReference>
<dbReference type="InterPro" id="IPR008816">
    <property type="entry name" value="Gly_zipper_2TM_dom"/>
</dbReference>
<accession>A0ABS1X6F0</accession>
<dbReference type="PANTHER" id="PTHR35603">
    <property type="match status" value="1"/>
</dbReference>
<dbReference type="EMBL" id="JAEVLS010000010">
    <property type="protein sequence ID" value="MBM0108804.1"/>
    <property type="molecule type" value="Genomic_DNA"/>
</dbReference>
<dbReference type="Proteomes" id="UP000661077">
    <property type="component" value="Unassembled WGS sequence"/>
</dbReference>
<feature type="signal peptide" evidence="4">
    <location>
        <begin position="1"/>
        <end position="26"/>
    </location>
</feature>
<name>A0ABS1X6F0_9GAMM</name>
<proteinExistence type="predicted"/>
<evidence type="ECO:0000313" key="7">
    <source>
        <dbReference type="Proteomes" id="UP000661077"/>
    </source>
</evidence>
<feature type="compositionally biased region" description="Basic and acidic residues" evidence="3">
    <location>
        <begin position="168"/>
        <end position="182"/>
    </location>
</feature>
<protein>
    <submittedName>
        <fullName evidence="6">Glycine zipper 2TM domain-containing protein</fullName>
    </submittedName>
</protein>
<evidence type="ECO:0000256" key="3">
    <source>
        <dbReference type="SAM" id="MobiDB-lite"/>
    </source>
</evidence>
<keyword evidence="4" id="KW-0732">Signal</keyword>
<evidence type="ECO:0000259" key="5">
    <source>
        <dbReference type="Pfam" id="PF05433"/>
    </source>
</evidence>
<evidence type="ECO:0000256" key="1">
    <source>
        <dbReference type="ARBA" id="ARBA00004370"/>
    </source>
</evidence>
<feature type="domain" description="Glycine zipper 2TM" evidence="5">
    <location>
        <begin position="69"/>
        <end position="110"/>
    </location>
</feature>
<evidence type="ECO:0000256" key="4">
    <source>
        <dbReference type="SAM" id="SignalP"/>
    </source>
</evidence>
<keyword evidence="7" id="KW-1185">Reference proteome</keyword>
<feature type="region of interest" description="Disordered" evidence="3">
    <location>
        <begin position="168"/>
        <end position="191"/>
    </location>
</feature>